<accession>Q0D0N6</accession>
<feature type="region of interest" description="Disordered" evidence="1">
    <location>
        <begin position="22"/>
        <end position="89"/>
    </location>
</feature>
<proteinExistence type="predicted"/>
<dbReference type="AlphaFoldDB" id="Q0D0N6"/>
<dbReference type="eggNOG" id="ENOG502T3HB">
    <property type="taxonomic scope" value="Eukaryota"/>
</dbReference>
<reference evidence="3" key="1">
    <citation type="submission" date="2005-09" db="EMBL/GenBank/DDBJ databases">
        <title>Annotation of the Aspergillus terreus NIH2624 genome.</title>
        <authorList>
            <person name="Birren B.W."/>
            <person name="Lander E.S."/>
            <person name="Galagan J.E."/>
            <person name="Nusbaum C."/>
            <person name="Devon K."/>
            <person name="Henn M."/>
            <person name="Ma L.-J."/>
            <person name="Jaffe D.B."/>
            <person name="Butler J."/>
            <person name="Alvarez P."/>
            <person name="Gnerre S."/>
            <person name="Grabherr M."/>
            <person name="Kleber M."/>
            <person name="Mauceli E.W."/>
            <person name="Brockman W."/>
            <person name="Rounsley S."/>
            <person name="Young S.K."/>
            <person name="LaButti K."/>
            <person name="Pushparaj V."/>
            <person name="DeCaprio D."/>
            <person name="Crawford M."/>
            <person name="Koehrsen M."/>
            <person name="Engels R."/>
            <person name="Montgomery P."/>
            <person name="Pearson M."/>
            <person name="Howarth C."/>
            <person name="Larson L."/>
            <person name="Luoma S."/>
            <person name="White J."/>
            <person name="Alvarado L."/>
            <person name="Kodira C.D."/>
            <person name="Zeng Q."/>
            <person name="Oleary S."/>
            <person name="Yandava C."/>
            <person name="Denning D.W."/>
            <person name="Nierman W.C."/>
            <person name="Milne T."/>
            <person name="Madden K."/>
        </authorList>
    </citation>
    <scope>NUCLEOTIDE SEQUENCE [LARGE SCALE GENOMIC DNA]</scope>
    <source>
        <strain evidence="3">NIH 2624 / FGSC A1156</strain>
    </source>
</reference>
<dbReference type="Proteomes" id="UP000007963">
    <property type="component" value="Unassembled WGS sequence"/>
</dbReference>
<feature type="region of interest" description="Disordered" evidence="1">
    <location>
        <begin position="112"/>
        <end position="138"/>
    </location>
</feature>
<feature type="region of interest" description="Disordered" evidence="1">
    <location>
        <begin position="416"/>
        <end position="458"/>
    </location>
</feature>
<organism evidence="2 3">
    <name type="scientific">Aspergillus terreus (strain NIH 2624 / FGSC A1156)</name>
    <dbReference type="NCBI Taxonomy" id="341663"/>
    <lineage>
        <taxon>Eukaryota</taxon>
        <taxon>Fungi</taxon>
        <taxon>Dikarya</taxon>
        <taxon>Ascomycota</taxon>
        <taxon>Pezizomycotina</taxon>
        <taxon>Eurotiomycetes</taxon>
        <taxon>Eurotiomycetidae</taxon>
        <taxon>Eurotiales</taxon>
        <taxon>Aspergillaceae</taxon>
        <taxon>Aspergillus</taxon>
        <taxon>Aspergillus subgen. Circumdati</taxon>
    </lineage>
</organism>
<feature type="compositionally biased region" description="Basic and acidic residues" evidence="1">
    <location>
        <begin position="599"/>
        <end position="611"/>
    </location>
</feature>
<evidence type="ECO:0000256" key="1">
    <source>
        <dbReference type="SAM" id="MobiDB-lite"/>
    </source>
</evidence>
<dbReference type="VEuPathDB" id="FungiDB:ATEG_00498"/>
<dbReference type="GeneID" id="4355252"/>
<feature type="region of interest" description="Disordered" evidence="1">
    <location>
        <begin position="475"/>
        <end position="494"/>
    </location>
</feature>
<dbReference type="STRING" id="341663.Q0D0N6"/>
<name>Q0D0N6_ASPTN</name>
<gene>
    <name evidence="2" type="ORF">ATEG_00498</name>
</gene>
<feature type="region of interest" description="Disordered" evidence="1">
    <location>
        <begin position="528"/>
        <end position="561"/>
    </location>
</feature>
<feature type="region of interest" description="Disordered" evidence="1">
    <location>
        <begin position="599"/>
        <end position="618"/>
    </location>
</feature>
<dbReference type="RefSeq" id="XP_001210584.1">
    <property type="nucleotide sequence ID" value="XM_001210584.1"/>
</dbReference>
<feature type="compositionally biased region" description="Polar residues" evidence="1">
    <location>
        <begin position="421"/>
        <end position="431"/>
    </location>
</feature>
<sequence length="618" mass="69729">MRLRNTIRPPERYKAEEFYAPFTPKSARERSGQRVPAYVDYDPNLPPAAFPTLDRPRAAESNANRYSKEDNGYGNGTRGDNRGTPEEGNIRGMLTDHLNTDVVSHRVGHVGHPTHIANTVSGLRGPGRSSTGMGDNDLNDLGGLSFQEYMMEPETSHYDLDWSHLSPQLQVEIFSNLLQHHEWPAVCRMLGMIDHEEQQIQEALDRRKAQISLENYCMKDMRQRQLRALLRRDNSAKHKEMHEELLFRKISRQSTLRLIGRPEIDYFSCRESDLAKAELFTRKRALDPWVIGEWSNGTVTSTSSPASTSANGNMASVAMDKRRLTMKSVETASAFDPHGLQLCGGDSTVVSSQQQPLHQSMHDHRVVRLNVEAQRAAQIHDFEPDDEPNRFHVGFPEIEYHHRGRSCEIPAWISEPHKRSASTSPSSTAENASGPLWTTLGRDRPCNSAEPRLEPRSSSIRLRERLEQVHLEAQRQREQAQTVRTGIQSPPASPVILMSEDGINELYASDNDSYSAISISTRDQRSYSTDVTSEVSDEMSGRSSAYRPPTPPMSAIRPSFAPPTPVSECKYEAYVQDEGGCGYEEDEMILVRQIVEDHQPDFPDAESEGRMIFDMADE</sequence>
<feature type="compositionally biased region" description="Polar residues" evidence="1">
    <location>
        <begin position="479"/>
        <end position="490"/>
    </location>
</feature>
<dbReference type="OrthoDB" id="5378502at2759"/>
<feature type="compositionally biased region" description="Basic and acidic residues" evidence="1">
    <location>
        <begin position="79"/>
        <end position="89"/>
    </location>
</feature>
<evidence type="ECO:0000313" key="3">
    <source>
        <dbReference type="Proteomes" id="UP000007963"/>
    </source>
</evidence>
<dbReference type="OMA" id="LCHASEV"/>
<feature type="compositionally biased region" description="Basic and acidic residues" evidence="1">
    <location>
        <begin position="441"/>
        <end position="458"/>
    </location>
</feature>
<protein>
    <submittedName>
        <fullName evidence="2">Uncharacterized protein</fullName>
    </submittedName>
</protein>
<dbReference type="EMBL" id="CH476594">
    <property type="protein sequence ID" value="EAU39144.1"/>
    <property type="molecule type" value="Genomic_DNA"/>
</dbReference>
<evidence type="ECO:0000313" key="2">
    <source>
        <dbReference type="EMBL" id="EAU39144.1"/>
    </source>
</evidence>
<dbReference type="HOGENOM" id="CLU_442090_0_0_1"/>